<comment type="pathway">
    <text evidence="2">Cofactor biosynthesis; biotin biosynthesis.</text>
</comment>
<dbReference type="AlphaFoldDB" id="A0A3B0YM56"/>
<dbReference type="EC" id="2.1.1.197" evidence="3"/>
<protein>
    <recommendedName>
        <fullName evidence="3">malonyl-[acyl-carrier protein] O-methyltransferase</fullName>
        <ecNumber evidence="3">2.1.1.197</ecNumber>
    </recommendedName>
</protein>
<keyword evidence="7" id="KW-0093">Biotin biosynthesis</keyword>
<name>A0A3B0YM56_9ZZZZ</name>
<accession>A0A3B0YM56</accession>
<dbReference type="PANTHER" id="PTHR13090">
    <property type="entry name" value="ARGININE-HYDROXYLASE NDUFAF5, MITOCHONDRIAL"/>
    <property type="match status" value="1"/>
</dbReference>
<keyword evidence="6" id="KW-0949">S-adenosyl-L-methionine</keyword>
<dbReference type="CDD" id="cd02440">
    <property type="entry name" value="AdoMet_MTases"/>
    <property type="match status" value="1"/>
</dbReference>
<sequence>MTRDRDGLPDKRSTRRSFERAAAHYDEAAVLQREVGKRLLERLDLMKIQPQHILDLGSGTGQCIDGLFERYRKSTVVAFDIAQPMLQRARQRGRWLRRPPVVCGDAERLPFVDNSFDLVFSNLMLQWCVDLDKTFAELQRVLKPGGLLLFSSFGPDTLKELRESWRTVDEYAHVNTFLDMHDVGDALVRTRFADPVMDIERLTVTYPDAWKLMRELKQIGAHNVTRGRPRGLTGKRHMQQLVEAYEAFRCDGVLPASYEIVNGHAWVSEARDLEYSVSLEKRRPS</sequence>
<dbReference type="InterPro" id="IPR013216">
    <property type="entry name" value="Methyltransf_11"/>
</dbReference>
<dbReference type="SUPFAM" id="SSF53335">
    <property type="entry name" value="S-adenosyl-L-methionine-dependent methyltransferases"/>
    <property type="match status" value="1"/>
</dbReference>
<dbReference type="PANTHER" id="PTHR13090:SF1">
    <property type="entry name" value="ARGININE-HYDROXYLASE NDUFAF5, MITOCHONDRIAL"/>
    <property type="match status" value="1"/>
</dbReference>
<dbReference type="Pfam" id="PF08241">
    <property type="entry name" value="Methyltransf_11"/>
    <property type="match status" value="1"/>
</dbReference>
<evidence type="ECO:0000256" key="3">
    <source>
        <dbReference type="ARBA" id="ARBA00012327"/>
    </source>
</evidence>
<evidence type="ECO:0000256" key="2">
    <source>
        <dbReference type="ARBA" id="ARBA00004746"/>
    </source>
</evidence>
<dbReference type="UniPathway" id="UPA00078"/>
<keyword evidence="5 9" id="KW-0808">Transferase</keyword>
<dbReference type="EMBL" id="UOFM01000441">
    <property type="protein sequence ID" value="VAW82005.1"/>
    <property type="molecule type" value="Genomic_DNA"/>
</dbReference>
<keyword evidence="4 9" id="KW-0489">Methyltransferase</keyword>
<proteinExistence type="inferred from homology"/>
<evidence type="ECO:0000313" key="9">
    <source>
        <dbReference type="EMBL" id="VAW82005.1"/>
    </source>
</evidence>
<dbReference type="InterPro" id="IPR029063">
    <property type="entry name" value="SAM-dependent_MTases_sf"/>
</dbReference>
<dbReference type="GO" id="GO:0010340">
    <property type="term" value="F:carboxyl-O-methyltransferase activity"/>
    <property type="evidence" value="ECO:0007669"/>
    <property type="project" value="InterPro"/>
</dbReference>
<gene>
    <name evidence="9" type="ORF">MNBD_GAMMA14-1928</name>
</gene>
<evidence type="ECO:0000256" key="1">
    <source>
        <dbReference type="ARBA" id="ARBA00000852"/>
    </source>
</evidence>
<dbReference type="GO" id="GO:0009102">
    <property type="term" value="P:biotin biosynthetic process"/>
    <property type="evidence" value="ECO:0007669"/>
    <property type="project" value="UniProtKB-UniPathway"/>
</dbReference>
<dbReference type="HAMAP" id="MF_00835">
    <property type="entry name" value="BioC"/>
    <property type="match status" value="1"/>
</dbReference>
<reference evidence="9" key="1">
    <citation type="submission" date="2018-06" db="EMBL/GenBank/DDBJ databases">
        <authorList>
            <person name="Zhirakovskaya E."/>
        </authorList>
    </citation>
    <scope>NUCLEOTIDE SEQUENCE</scope>
</reference>
<evidence type="ECO:0000256" key="7">
    <source>
        <dbReference type="ARBA" id="ARBA00022756"/>
    </source>
</evidence>
<evidence type="ECO:0000256" key="5">
    <source>
        <dbReference type="ARBA" id="ARBA00022679"/>
    </source>
</evidence>
<dbReference type="NCBIfam" id="TIGR02072">
    <property type="entry name" value="BioC"/>
    <property type="match status" value="1"/>
</dbReference>
<dbReference type="InterPro" id="IPR050602">
    <property type="entry name" value="Malonyl-ACP_OMT"/>
</dbReference>
<dbReference type="GO" id="GO:0102130">
    <property type="term" value="F:malonyl-CoA methyltransferase activity"/>
    <property type="evidence" value="ECO:0007669"/>
    <property type="project" value="UniProtKB-EC"/>
</dbReference>
<comment type="catalytic activity">
    <reaction evidence="1">
        <text>malonyl-[ACP] + S-adenosyl-L-methionine = malonyl-[ACP] methyl ester + S-adenosyl-L-homocysteine</text>
        <dbReference type="Rhea" id="RHEA:17105"/>
        <dbReference type="Rhea" id="RHEA-COMP:9623"/>
        <dbReference type="Rhea" id="RHEA-COMP:9954"/>
        <dbReference type="ChEBI" id="CHEBI:57856"/>
        <dbReference type="ChEBI" id="CHEBI:59789"/>
        <dbReference type="ChEBI" id="CHEBI:78449"/>
        <dbReference type="ChEBI" id="CHEBI:78845"/>
        <dbReference type="EC" id="2.1.1.197"/>
    </reaction>
</comment>
<dbReference type="GO" id="GO:0032259">
    <property type="term" value="P:methylation"/>
    <property type="evidence" value="ECO:0007669"/>
    <property type="project" value="UniProtKB-KW"/>
</dbReference>
<organism evidence="9">
    <name type="scientific">hydrothermal vent metagenome</name>
    <dbReference type="NCBI Taxonomy" id="652676"/>
    <lineage>
        <taxon>unclassified sequences</taxon>
        <taxon>metagenomes</taxon>
        <taxon>ecological metagenomes</taxon>
    </lineage>
</organism>
<dbReference type="InterPro" id="IPR011814">
    <property type="entry name" value="BioC"/>
</dbReference>
<dbReference type="GO" id="GO:0008757">
    <property type="term" value="F:S-adenosylmethionine-dependent methyltransferase activity"/>
    <property type="evidence" value="ECO:0007669"/>
    <property type="project" value="InterPro"/>
</dbReference>
<evidence type="ECO:0000259" key="8">
    <source>
        <dbReference type="Pfam" id="PF08241"/>
    </source>
</evidence>
<feature type="domain" description="Methyltransferase type 11" evidence="8">
    <location>
        <begin position="54"/>
        <end position="150"/>
    </location>
</feature>
<evidence type="ECO:0000256" key="4">
    <source>
        <dbReference type="ARBA" id="ARBA00022603"/>
    </source>
</evidence>
<evidence type="ECO:0000256" key="6">
    <source>
        <dbReference type="ARBA" id="ARBA00022691"/>
    </source>
</evidence>
<dbReference type="Gene3D" id="3.40.50.150">
    <property type="entry name" value="Vaccinia Virus protein VP39"/>
    <property type="match status" value="1"/>
</dbReference>